<evidence type="ECO:0008006" key="4">
    <source>
        <dbReference type="Google" id="ProtNLM"/>
    </source>
</evidence>
<dbReference type="Proteomes" id="UP000269097">
    <property type="component" value="Chromosome"/>
</dbReference>
<evidence type="ECO:0000313" key="3">
    <source>
        <dbReference type="Proteomes" id="UP000269097"/>
    </source>
</evidence>
<dbReference type="RefSeq" id="WP_123042020.1">
    <property type="nucleotide sequence ID" value="NZ_CP033433.1"/>
</dbReference>
<accession>A0A3G3K0A9</accession>
<dbReference type="AlphaFoldDB" id="A0A3G3K0A9"/>
<feature type="transmembrane region" description="Helical" evidence="1">
    <location>
        <begin position="47"/>
        <end position="67"/>
    </location>
</feature>
<gene>
    <name evidence="2" type="ORF">EAV92_15935</name>
</gene>
<feature type="transmembrane region" description="Helical" evidence="1">
    <location>
        <begin position="6"/>
        <end position="26"/>
    </location>
</feature>
<sequence>MGTTGTIILIVCVMAVALIATFWVGFSKENKEENAAYDAKPLAKWKRLLWIYAATLVAVVAVFFLLLRK</sequence>
<evidence type="ECO:0000256" key="1">
    <source>
        <dbReference type="SAM" id="Phobius"/>
    </source>
</evidence>
<keyword evidence="1" id="KW-1133">Transmembrane helix</keyword>
<evidence type="ECO:0000313" key="2">
    <source>
        <dbReference type="EMBL" id="AYQ73936.1"/>
    </source>
</evidence>
<dbReference type="EMBL" id="CP033433">
    <property type="protein sequence ID" value="AYQ73936.1"/>
    <property type="molecule type" value="Genomic_DNA"/>
</dbReference>
<name>A0A3G3K0A9_9BACL</name>
<dbReference type="KEGG" id="coh:EAV92_15935"/>
<keyword evidence="3" id="KW-1185">Reference proteome</keyword>
<reference evidence="2 3" key="1">
    <citation type="submission" date="2018-10" db="EMBL/GenBank/DDBJ databases">
        <title>Genome Sequence of Cohnella sp.</title>
        <authorList>
            <person name="Srinivasan S."/>
            <person name="Kim M.K."/>
        </authorList>
    </citation>
    <scope>NUCLEOTIDE SEQUENCE [LARGE SCALE GENOMIC DNA]</scope>
    <source>
        <strain evidence="2 3">18JY8-7</strain>
    </source>
</reference>
<organism evidence="2 3">
    <name type="scientific">Cohnella candidum</name>
    <dbReference type="NCBI Taxonomy" id="2674991"/>
    <lineage>
        <taxon>Bacteria</taxon>
        <taxon>Bacillati</taxon>
        <taxon>Bacillota</taxon>
        <taxon>Bacilli</taxon>
        <taxon>Bacillales</taxon>
        <taxon>Paenibacillaceae</taxon>
        <taxon>Cohnella</taxon>
    </lineage>
</organism>
<keyword evidence="1" id="KW-0812">Transmembrane</keyword>
<keyword evidence="1" id="KW-0472">Membrane</keyword>
<protein>
    <recommendedName>
        <fullName evidence="4">Cytochrome c oxidase subunit II</fullName>
    </recommendedName>
</protein>
<proteinExistence type="predicted"/>